<proteinExistence type="inferred from homology"/>
<evidence type="ECO:0000256" key="7">
    <source>
        <dbReference type="ARBA" id="ARBA00023098"/>
    </source>
</evidence>
<name>A0A9P6FP08_9FUNG</name>
<feature type="region of interest" description="Disordered" evidence="9">
    <location>
        <begin position="1"/>
        <end position="50"/>
    </location>
</feature>
<feature type="compositionally biased region" description="Polar residues" evidence="9">
    <location>
        <begin position="417"/>
        <end position="438"/>
    </location>
</feature>
<reference evidence="12" key="1">
    <citation type="journal article" date="2020" name="Fungal Divers.">
        <title>Resolving the Mortierellaceae phylogeny through synthesis of multi-gene phylogenetics and phylogenomics.</title>
        <authorList>
            <person name="Vandepol N."/>
            <person name="Liber J."/>
            <person name="Desiro A."/>
            <person name="Na H."/>
            <person name="Kennedy M."/>
            <person name="Barry K."/>
            <person name="Grigoriev I.V."/>
            <person name="Miller A.N."/>
            <person name="O'Donnell K."/>
            <person name="Stajich J.E."/>
            <person name="Bonito G."/>
        </authorList>
    </citation>
    <scope>NUCLEOTIDE SEQUENCE</scope>
    <source>
        <strain evidence="12">KOD1015</strain>
    </source>
</reference>
<feature type="compositionally biased region" description="Polar residues" evidence="9">
    <location>
        <begin position="324"/>
        <end position="333"/>
    </location>
</feature>
<feature type="compositionally biased region" description="Polar residues" evidence="9">
    <location>
        <begin position="25"/>
        <end position="50"/>
    </location>
</feature>
<evidence type="ECO:0000256" key="2">
    <source>
        <dbReference type="ARBA" id="ARBA00005441"/>
    </source>
</evidence>
<keyword evidence="8 10" id="KW-0472">Membrane</keyword>
<comment type="subcellular location">
    <subcellularLocation>
        <location evidence="1">Membrane</location>
        <topology evidence="1">Multi-pass membrane protein</topology>
    </subcellularLocation>
</comment>
<evidence type="ECO:0000256" key="3">
    <source>
        <dbReference type="ARBA" id="ARBA00022679"/>
    </source>
</evidence>
<feature type="region of interest" description="Disordered" evidence="9">
    <location>
        <begin position="312"/>
        <end position="334"/>
    </location>
</feature>
<dbReference type="GO" id="GO:0046513">
    <property type="term" value="P:ceramide biosynthetic process"/>
    <property type="evidence" value="ECO:0007669"/>
    <property type="project" value="TreeGrafter"/>
</dbReference>
<dbReference type="EMBL" id="JAABOA010003939">
    <property type="protein sequence ID" value="KAF9578166.1"/>
    <property type="molecule type" value="Genomic_DNA"/>
</dbReference>
<organism evidence="12 13">
    <name type="scientific">Lunasporangiospora selenospora</name>
    <dbReference type="NCBI Taxonomy" id="979761"/>
    <lineage>
        <taxon>Eukaryota</taxon>
        <taxon>Fungi</taxon>
        <taxon>Fungi incertae sedis</taxon>
        <taxon>Mucoromycota</taxon>
        <taxon>Mortierellomycotina</taxon>
        <taxon>Mortierellomycetes</taxon>
        <taxon>Mortierellales</taxon>
        <taxon>Mortierellaceae</taxon>
        <taxon>Lunasporangiospora</taxon>
    </lineage>
</organism>
<dbReference type="GO" id="GO:0047493">
    <property type="term" value="F:ceramide cholinephosphotransferase activity"/>
    <property type="evidence" value="ECO:0007669"/>
    <property type="project" value="TreeGrafter"/>
</dbReference>
<evidence type="ECO:0000256" key="5">
    <source>
        <dbReference type="ARBA" id="ARBA00022919"/>
    </source>
</evidence>
<dbReference type="GO" id="GO:0005789">
    <property type="term" value="C:endoplasmic reticulum membrane"/>
    <property type="evidence" value="ECO:0007669"/>
    <property type="project" value="TreeGrafter"/>
</dbReference>
<dbReference type="InterPro" id="IPR045221">
    <property type="entry name" value="Sphingomyelin_synth-like"/>
</dbReference>
<keyword evidence="7" id="KW-0443">Lipid metabolism</keyword>
<evidence type="ECO:0000256" key="10">
    <source>
        <dbReference type="SAM" id="Phobius"/>
    </source>
</evidence>
<feature type="transmembrane region" description="Helical" evidence="10">
    <location>
        <begin position="255"/>
        <end position="273"/>
    </location>
</feature>
<keyword evidence="6 10" id="KW-1133">Transmembrane helix</keyword>
<evidence type="ECO:0000313" key="13">
    <source>
        <dbReference type="Proteomes" id="UP000780801"/>
    </source>
</evidence>
<dbReference type="PANTHER" id="PTHR21290">
    <property type="entry name" value="SPHINGOMYELIN SYNTHETASE"/>
    <property type="match status" value="1"/>
</dbReference>
<feature type="domain" description="Sphingomyelin synthase-like" evidence="11">
    <location>
        <begin position="205"/>
        <end position="273"/>
    </location>
</feature>
<feature type="transmembrane region" description="Helical" evidence="10">
    <location>
        <begin position="68"/>
        <end position="89"/>
    </location>
</feature>
<keyword evidence="3" id="KW-0808">Transferase</keyword>
<protein>
    <recommendedName>
        <fullName evidence="11">Sphingomyelin synthase-like domain-containing protein</fullName>
    </recommendedName>
</protein>
<evidence type="ECO:0000313" key="12">
    <source>
        <dbReference type="EMBL" id="KAF9578166.1"/>
    </source>
</evidence>
<comment type="similarity">
    <text evidence="2">Belongs to the sphingomyelin synthase family.</text>
</comment>
<dbReference type="Pfam" id="PF14360">
    <property type="entry name" value="PAP2_C"/>
    <property type="match status" value="1"/>
</dbReference>
<keyword evidence="5" id="KW-0746">Sphingolipid metabolism</keyword>
<evidence type="ECO:0000259" key="11">
    <source>
        <dbReference type="Pfam" id="PF14360"/>
    </source>
</evidence>
<comment type="caution">
    <text evidence="12">The sequence shown here is derived from an EMBL/GenBank/DDBJ whole genome shotgun (WGS) entry which is preliminary data.</text>
</comment>
<accession>A0A9P6FP08</accession>
<feature type="transmembrane region" description="Helical" evidence="10">
    <location>
        <begin position="122"/>
        <end position="143"/>
    </location>
</feature>
<dbReference type="OrthoDB" id="422827at2759"/>
<dbReference type="PANTHER" id="PTHR21290:SF25">
    <property type="entry name" value="SPHINGOMYELIN SYNTHASE-RELATED PROTEIN 1"/>
    <property type="match status" value="1"/>
</dbReference>
<dbReference type="GO" id="GO:0005886">
    <property type="term" value="C:plasma membrane"/>
    <property type="evidence" value="ECO:0007669"/>
    <property type="project" value="TreeGrafter"/>
</dbReference>
<sequence>MTTRSEQLENLGSIESLHPSGPEHGSQTQNRLSDTTAASAPVQSQKTPSLQAKRGAWDRFINSEIGRFVCSVIFFVVVCIFMAFCNQFSDHRWITTEYRYIYLRDRGFDIFPSTGTITPANIFVMTSVVFTLIGMAFICPTWTTRLIVLRRVLWCIGTLSVYRTLTLSVTTLPTPREHCDPADKTGFWDMLWIAIQMIPGTVQACTDDIFSGHSTFMMTCAIQWRLYCKNKWVTYFSYAYITVGLYYVVATRLHYTVDVVLAIFITYAVWSIYMSMIDVIMEKEYFGLDRHNEKYAIFDQILDAETNASESLHSSQHDEEKGASNASEATTAGSKWATRRAQLNYRMNRMRGSGIGYDRREHDRVAFVPMQYNTWLTGIVRWCDGLDIRMKNSAALTAAQGHAPKWDQLVMDRRSHASTVESTQFGDQPQDFTRSPASSAKPETRQEMQEVNHTRDATSGPINLENIHVAAPLNEPK</sequence>
<evidence type="ECO:0000256" key="8">
    <source>
        <dbReference type="ARBA" id="ARBA00023136"/>
    </source>
</evidence>
<feature type="region of interest" description="Disordered" evidence="9">
    <location>
        <begin position="414"/>
        <end position="477"/>
    </location>
</feature>
<keyword evidence="13" id="KW-1185">Reference proteome</keyword>
<feature type="compositionally biased region" description="Polar residues" evidence="9">
    <location>
        <begin position="1"/>
        <end position="10"/>
    </location>
</feature>
<gene>
    <name evidence="12" type="ORF">BGW38_006179</name>
</gene>
<dbReference type="GO" id="GO:0000139">
    <property type="term" value="C:Golgi membrane"/>
    <property type="evidence" value="ECO:0007669"/>
    <property type="project" value="TreeGrafter"/>
</dbReference>
<keyword evidence="4 10" id="KW-0812">Transmembrane</keyword>
<evidence type="ECO:0000256" key="4">
    <source>
        <dbReference type="ARBA" id="ARBA00022692"/>
    </source>
</evidence>
<dbReference type="GO" id="GO:0033188">
    <property type="term" value="F:sphingomyelin synthase activity"/>
    <property type="evidence" value="ECO:0007669"/>
    <property type="project" value="TreeGrafter"/>
</dbReference>
<dbReference type="InterPro" id="IPR025749">
    <property type="entry name" value="Sphingomyelin_synth-like_dom"/>
</dbReference>
<dbReference type="Proteomes" id="UP000780801">
    <property type="component" value="Unassembled WGS sequence"/>
</dbReference>
<evidence type="ECO:0000256" key="9">
    <source>
        <dbReference type="SAM" id="MobiDB-lite"/>
    </source>
</evidence>
<evidence type="ECO:0000256" key="1">
    <source>
        <dbReference type="ARBA" id="ARBA00004141"/>
    </source>
</evidence>
<feature type="compositionally biased region" description="Basic and acidic residues" evidence="9">
    <location>
        <begin position="442"/>
        <end position="456"/>
    </location>
</feature>
<evidence type="ECO:0000256" key="6">
    <source>
        <dbReference type="ARBA" id="ARBA00022989"/>
    </source>
</evidence>
<feature type="transmembrane region" description="Helical" evidence="10">
    <location>
        <begin position="232"/>
        <end position="249"/>
    </location>
</feature>
<dbReference type="AlphaFoldDB" id="A0A9P6FP08"/>